<feature type="compositionally biased region" description="Basic and acidic residues" evidence="3">
    <location>
        <begin position="116"/>
        <end position="137"/>
    </location>
</feature>
<name>A0A067M455_BOTB1</name>
<dbReference type="OrthoDB" id="340227at2759"/>
<evidence type="ECO:0000259" key="4">
    <source>
        <dbReference type="PROSITE" id="PS50961"/>
    </source>
</evidence>
<evidence type="ECO:0000256" key="1">
    <source>
        <dbReference type="ARBA" id="ARBA00022884"/>
    </source>
</evidence>
<feature type="region of interest" description="Disordered" evidence="3">
    <location>
        <begin position="91"/>
        <end position="250"/>
    </location>
</feature>
<feature type="region of interest" description="Disordered" evidence="3">
    <location>
        <begin position="1"/>
        <end position="47"/>
    </location>
</feature>
<protein>
    <recommendedName>
        <fullName evidence="4">HTH La-type RNA-binding domain-containing protein</fullName>
    </recommendedName>
</protein>
<dbReference type="InterPro" id="IPR036388">
    <property type="entry name" value="WH-like_DNA-bd_sf"/>
</dbReference>
<reference evidence="6" key="1">
    <citation type="journal article" date="2014" name="Proc. Natl. Acad. Sci. U.S.A.">
        <title>Extensive sampling of basidiomycete genomes demonstrates inadequacy of the white-rot/brown-rot paradigm for wood decay fungi.</title>
        <authorList>
            <person name="Riley R."/>
            <person name="Salamov A.A."/>
            <person name="Brown D.W."/>
            <person name="Nagy L.G."/>
            <person name="Floudas D."/>
            <person name="Held B.W."/>
            <person name="Levasseur A."/>
            <person name="Lombard V."/>
            <person name="Morin E."/>
            <person name="Otillar R."/>
            <person name="Lindquist E.A."/>
            <person name="Sun H."/>
            <person name="LaButti K.M."/>
            <person name="Schmutz J."/>
            <person name="Jabbour D."/>
            <person name="Luo H."/>
            <person name="Baker S.E."/>
            <person name="Pisabarro A.G."/>
            <person name="Walton J.D."/>
            <person name="Blanchette R.A."/>
            <person name="Henrissat B."/>
            <person name="Martin F."/>
            <person name="Cullen D."/>
            <person name="Hibbett D.S."/>
            <person name="Grigoriev I.V."/>
        </authorList>
    </citation>
    <scope>NUCLEOTIDE SEQUENCE [LARGE SCALE GENOMIC DNA]</scope>
    <source>
        <strain evidence="6">FD-172 SS1</strain>
    </source>
</reference>
<sequence>MPNGKHIPNLAPAQTKRLHHRPTPSQSDAVGGWSDIPPPASPSRRPIFGSVDSANTAFSPRGSALGLDVAGSGGSVTDTWHASEADFVPRPRGRLGIGMSNGPEQDDGWFVVDGRSGSDDAPARRKWEFGKFTEEMNKSGGGSSRSSSVADNVPSQGYGRGARETNSNNINGHGGYGGRDNSGGRGRVGHRGQGRGPHGGNRGNGGYGRGHRENHHYRGSPRQHGPHQYQHLPPAPFYPDGPSDSYMPPPPDTYSPMPYYPGGYMPPPFVNPYLGYPGGYPIGMPMPPLPIQHQSGATTPSSGPPLPAPVTNPGFPLDPLRYHLLGQIEYYFSFQNLVSDLFLKQQVSSSSYIELFSV</sequence>
<feature type="compositionally biased region" description="Basic residues" evidence="3">
    <location>
        <begin position="212"/>
        <end position="225"/>
    </location>
</feature>
<keyword evidence="6" id="KW-1185">Reference proteome</keyword>
<dbReference type="Proteomes" id="UP000027195">
    <property type="component" value="Unassembled WGS sequence"/>
</dbReference>
<dbReference type="GO" id="GO:0003723">
    <property type="term" value="F:RNA binding"/>
    <property type="evidence" value="ECO:0007669"/>
    <property type="project" value="UniProtKB-UniRule"/>
</dbReference>
<dbReference type="HOGENOM" id="CLU_773824_0_0_1"/>
<dbReference type="InterPro" id="IPR006630">
    <property type="entry name" value="La_HTH"/>
</dbReference>
<feature type="compositionally biased region" description="Gly residues" evidence="3">
    <location>
        <begin position="172"/>
        <end position="186"/>
    </location>
</feature>
<feature type="compositionally biased region" description="Gly residues" evidence="3">
    <location>
        <begin position="194"/>
        <end position="208"/>
    </location>
</feature>
<dbReference type="EMBL" id="KL198141">
    <property type="protein sequence ID" value="KDQ06326.1"/>
    <property type="molecule type" value="Genomic_DNA"/>
</dbReference>
<evidence type="ECO:0000313" key="5">
    <source>
        <dbReference type="EMBL" id="KDQ06326.1"/>
    </source>
</evidence>
<evidence type="ECO:0000256" key="3">
    <source>
        <dbReference type="SAM" id="MobiDB-lite"/>
    </source>
</evidence>
<dbReference type="SUPFAM" id="SSF46785">
    <property type="entry name" value="Winged helix' DNA-binding domain"/>
    <property type="match status" value="1"/>
</dbReference>
<gene>
    <name evidence="5" type="ORF">BOTBODRAFT_255266</name>
</gene>
<keyword evidence="1 2" id="KW-0694">RNA-binding</keyword>
<dbReference type="InParanoid" id="A0A067M455"/>
<organism evidence="5 6">
    <name type="scientific">Botryobasidium botryosum (strain FD-172 SS1)</name>
    <dbReference type="NCBI Taxonomy" id="930990"/>
    <lineage>
        <taxon>Eukaryota</taxon>
        <taxon>Fungi</taxon>
        <taxon>Dikarya</taxon>
        <taxon>Basidiomycota</taxon>
        <taxon>Agaricomycotina</taxon>
        <taxon>Agaricomycetes</taxon>
        <taxon>Cantharellales</taxon>
        <taxon>Botryobasidiaceae</taxon>
        <taxon>Botryobasidium</taxon>
    </lineage>
</organism>
<dbReference type="Gene3D" id="1.10.10.10">
    <property type="entry name" value="Winged helix-like DNA-binding domain superfamily/Winged helix DNA-binding domain"/>
    <property type="match status" value="1"/>
</dbReference>
<dbReference type="PROSITE" id="PS50961">
    <property type="entry name" value="HTH_LA"/>
    <property type="match status" value="1"/>
</dbReference>
<evidence type="ECO:0000313" key="6">
    <source>
        <dbReference type="Proteomes" id="UP000027195"/>
    </source>
</evidence>
<proteinExistence type="predicted"/>
<accession>A0A067M455</accession>
<evidence type="ECO:0000256" key="2">
    <source>
        <dbReference type="PROSITE-ProRule" id="PRU00332"/>
    </source>
</evidence>
<feature type="domain" description="HTH La-type RNA-binding" evidence="4">
    <location>
        <begin position="314"/>
        <end position="358"/>
    </location>
</feature>
<dbReference type="AlphaFoldDB" id="A0A067M455"/>
<dbReference type="STRING" id="930990.A0A067M455"/>
<dbReference type="InterPro" id="IPR036390">
    <property type="entry name" value="WH_DNA-bd_sf"/>
</dbReference>